<dbReference type="Proteomes" id="UP001195483">
    <property type="component" value="Unassembled WGS sequence"/>
</dbReference>
<organism evidence="11 12">
    <name type="scientific">Potamilus streckersoni</name>
    <dbReference type="NCBI Taxonomy" id="2493646"/>
    <lineage>
        <taxon>Eukaryota</taxon>
        <taxon>Metazoa</taxon>
        <taxon>Spiralia</taxon>
        <taxon>Lophotrochozoa</taxon>
        <taxon>Mollusca</taxon>
        <taxon>Bivalvia</taxon>
        <taxon>Autobranchia</taxon>
        <taxon>Heteroconchia</taxon>
        <taxon>Palaeoheterodonta</taxon>
        <taxon>Unionida</taxon>
        <taxon>Unionoidea</taxon>
        <taxon>Unionidae</taxon>
        <taxon>Ambleminae</taxon>
        <taxon>Lampsilini</taxon>
        <taxon>Potamilus</taxon>
    </lineage>
</organism>
<accession>A0AAE0RXE6</accession>
<feature type="compositionally biased region" description="Polar residues" evidence="9">
    <location>
        <begin position="1"/>
        <end position="12"/>
    </location>
</feature>
<dbReference type="AlphaFoldDB" id="A0AAE0RXE6"/>
<dbReference type="EMBL" id="JAEAOA010001006">
    <property type="protein sequence ID" value="KAK3581343.1"/>
    <property type="molecule type" value="Genomic_DNA"/>
</dbReference>
<feature type="domain" description="Glycoside hydrolase family 9" evidence="10">
    <location>
        <begin position="9"/>
        <end position="77"/>
    </location>
</feature>
<dbReference type="EC" id="3.2.1.4" evidence="3"/>
<keyword evidence="5" id="KW-0136">Cellulose degradation</keyword>
<evidence type="ECO:0000256" key="6">
    <source>
        <dbReference type="ARBA" id="ARBA00023277"/>
    </source>
</evidence>
<evidence type="ECO:0000256" key="5">
    <source>
        <dbReference type="ARBA" id="ARBA00023001"/>
    </source>
</evidence>
<reference evidence="11" key="1">
    <citation type="journal article" date="2021" name="Genome Biol. Evol.">
        <title>A High-Quality Reference Genome for a Parasitic Bivalve with Doubly Uniparental Inheritance (Bivalvia: Unionida).</title>
        <authorList>
            <person name="Smith C.H."/>
        </authorList>
    </citation>
    <scope>NUCLEOTIDE SEQUENCE</scope>
    <source>
        <strain evidence="11">CHS0354</strain>
    </source>
</reference>
<comment type="caution">
    <text evidence="11">The sequence shown here is derived from an EMBL/GenBank/DDBJ whole genome shotgun (WGS) entry which is preliminary data.</text>
</comment>
<dbReference type="GO" id="GO:0008810">
    <property type="term" value="F:cellulase activity"/>
    <property type="evidence" value="ECO:0007669"/>
    <property type="project" value="UniProtKB-EC"/>
</dbReference>
<dbReference type="PANTHER" id="PTHR22298">
    <property type="entry name" value="ENDO-1,4-BETA-GLUCANASE"/>
    <property type="match status" value="1"/>
</dbReference>
<protein>
    <recommendedName>
        <fullName evidence="3">cellulase</fullName>
        <ecNumber evidence="3">3.2.1.4</ecNumber>
    </recommendedName>
</protein>
<evidence type="ECO:0000256" key="7">
    <source>
        <dbReference type="ARBA" id="ARBA00023295"/>
    </source>
</evidence>
<evidence type="ECO:0000256" key="2">
    <source>
        <dbReference type="ARBA" id="ARBA00007072"/>
    </source>
</evidence>
<evidence type="ECO:0000259" key="10">
    <source>
        <dbReference type="Pfam" id="PF00759"/>
    </source>
</evidence>
<evidence type="ECO:0000313" key="11">
    <source>
        <dbReference type="EMBL" id="KAK3581343.1"/>
    </source>
</evidence>
<name>A0AAE0RXE6_9BIVA</name>
<evidence type="ECO:0000256" key="1">
    <source>
        <dbReference type="ARBA" id="ARBA00000966"/>
    </source>
</evidence>
<dbReference type="InterPro" id="IPR012341">
    <property type="entry name" value="6hp_glycosidase-like_sf"/>
</dbReference>
<keyword evidence="6" id="KW-0119">Carbohydrate metabolism</keyword>
<keyword evidence="7" id="KW-0326">Glycosidase</keyword>
<sequence length="80" mass="8513">MKSVSEPSTRNIHTTEEVHVSTTTTQCSISDTGPNPNILSGVLVGGPDNQDNSDDRRGDYVENEVACDYNAGFQGTLAVV</sequence>
<feature type="region of interest" description="Disordered" evidence="9">
    <location>
        <begin position="1"/>
        <end position="58"/>
    </location>
</feature>
<gene>
    <name evidence="11" type="ORF">CHS0354_016187</name>
</gene>
<evidence type="ECO:0000313" key="12">
    <source>
        <dbReference type="Proteomes" id="UP001195483"/>
    </source>
</evidence>
<evidence type="ECO:0000256" key="4">
    <source>
        <dbReference type="ARBA" id="ARBA00022801"/>
    </source>
</evidence>
<evidence type="ECO:0000256" key="3">
    <source>
        <dbReference type="ARBA" id="ARBA00012601"/>
    </source>
</evidence>
<dbReference type="Pfam" id="PF00759">
    <property type="entry name" value="Glyco_hydro_9"/>
    <property type="match status" value="1"/>
</dbReference>
<proteinExistence type="inferred from homology"/>
<dbReference type="GO" id="GO:0030245">
    <property type="term" value="P:cellulose catabolic process"/>
    <property type="evidence" value="ECO:0007669"/>
    <property type="project" value="UniProtKB-KW"/>
</dbReference>
<evidence type="ECO:0000256" key="9">
    <source>
        <dbReference type="SAM" id="MobiDB-lite"/>
    </source>
</evidence>
<dbReference type="InterPro" id="IPR008928">
    <property type="entry name" value="6-hairpin_glycosidase_sf"/>
</dbReference>
<comment type="catalytic activity">
    <reaction evidence="1">
        <text>Endohydrolysis of (1-&gt;4)-beta-D-glucosidic linkages in cellulose, lichenin and cereal beta-D-glucans.</text>
        <dbReference type="EC" id="3.2.1.4"/>
    </reaction>
</comment>
<dbReference type="InterPro" id="IPR001701">
    <property type="entry name" value="Glyco_hydro_9"/>
</dbReference>
<dbReference type="SUPFAM" id="SSF48208">
    <property type="entry name" value="Six-hairpin glycosidases"/>
    <property type="match status" value="1"/>
</dbReference>
<reference evidence="11" key="2">
    <citation type="journal article" date="2021" name="Genome Biol. Evol.">
        <title>Developing a high-quality reference genome for a parasitic bivalve with doubly uniparental inheritance (Bivalvia: Unionida).</title>
        <authorList>
            <person name="Smith C.H."/>
        </authorList>
    </citation>
    <scope>NUCLEOTIDE SEQUENCE</scope>
    <source>
        <strain evidence="11">CHS0354</strain>
        <tissue evidence="11">Mantle</tissue>
    </source>
</reference>
<dbReference type="Gene3D" id="1.50.10.10">
    <property type="match status" value="1"/>
</dbReference>
<keyword evidence="8" id="KW-0624">Polysaccharide degradation</keyword>
<feature type="compositionally biased region" description="Polar residues" evidence="9">
    <location>
        <begin position="26"/>
        <end position="38"/>
    </location>
</feature>
<reference evidence="11" key="3">
    <citation type="submission" date="2023-05" db="EMBL/GenBank/DDBJ databases">
        <authorList>
            <person name="Smith C.H."/>
        </authorList>
    </citation>
    <scope>NUCLEOTIDE SEQUENCE</scope>
    <source>
        <strain evidence="11">CHS0354</strain>
        <tissue evidence="11">Mantle</tissue>
    </source>
</reference>
<comment type="similarity">
    <text evidence="2">Belongs to the glycosyl hydrolase 9 (cellulase E) family.</text>
</comment>
<keyword evidence="4" id="KW-0378">Hydrolase</keyword>
<evidence type="ECO:0000256" key="8">
    <source>
        <dbReference type="ARBA" id="ARBA00023326"/>
    </source>
</evidence>
<keyword evidence="12" id="KW-1185">Reference proteome</keyword>